<evidence type="ECO:0000313" key="3">
    <source>
        <dbReference type="EMBL" id="KAK2193853.1"/>
    </source>
</evidence>
<reference evidence="3" key="1">
    <citation type="journal article" date="2023" name="Mol. Biol. Evol.">
        <title>Third-Generation Sequencing Reveals the Adaptive Role of the Epigenome in Three Deep-Sea Polychaetes.</title>
        <authorList>
            <person name="Perez M."/>
            <person name="Aroh O."/>
            <person name="Sun Y."/>
            <person name="Lan Y."/>
            <person name="Juniper S.K."/>
            <person name="Young C.R."/>
            <person name="Angers B."/>
            <person name="Qian P.Y."/>
        </authorList>
    </citation>
    <scope>NUCLEOTIDE SEQUENCE</scope>
    <source>
        <strain evidence="3">R07B-5</strain>
    </source>
</reference>
<gene>
    <name evidence="3" type="ORF">NP493_5g15000</name>
</gene>
<feature type="domain" description="Reelin" evidence="2">
    <location>
        <begin position="15"/>
        <end position="192"/>
    </location>
</feature>
<feature type="signal peptide" evidence="1">
    <location>
        <begin position="1"/>
        <end position="24"/>
    </location>
</feature>
<dbReference type="AlphaFoldDB" id="A0AAD9ULG1"/>
<dbReference type="PANTHER" id="PTHR45828">
    <property type="entry name" value="CYTOCHROME B561/FERRIC REDUCTASE TRANSMEMBRANE"/>
    <property type="match status" value="1"/>
</dbReference>
<keyword evidence="1" id="KW-0732">Signal</keyword>
<dbReference type="InterPro" id="IPR002861">
    <property type="entry name" value="Reeler_dom"/>
</dbReference>
<dbReference type="PANTHER" id="PTHR45828:SF33">
    <property type="entry name" value="DOMON DOMAIN-CONTAINING PROTEIN"/>
    <property type="match status" value="1"/>
</dbReference>
<dbReference type="EMBL" id="JAODUO010000006">
    <property type="protein sequence ID" value="KAK2193853.1"/>
    <property type="molecule type" value="Genomic_DNA"/>
</dbReference>
<keyword evidence="4" id="KW-1185">Reference proteome</keyword>
<protein>
    <recommendedName>
        <fullName evidence="2">Reelin domain-containing protein</fullName>
    </recommendedName>
</protein>
<accession>A0AAD9ULG1</accession>
<name>A0AAD9ULG1_RIDPI</name>
<dbReference type="InterPro" id="IPR042307">
    <property type="entry name" value="Reeler_sf"/>
</dbReference>
<feature type="chain" id="PRO_5042214169" description="Reelin domain-containing protein" evidence="1">
    <location>
        <begin position="25"/>
        <end position="274"/>
    </location>
</feature>
<dbReference type="Gene3D" id="2.60.40.4060">
    <property type="entry name" value="Reeler domain"/>
    <property type="match status" value="1"/>
</dbReference>
<organism evidence="3 4">
    <name type="scientific">Ridgeia piscesae</name>
    <name type="common">Tubeworm</name>
    <dbReference type="NCBI Taxonomy" id="27915"/>
    <lineage>
        <taxon>Eukaryota</taxon>
        <taxon>Metazoa</taxon>
        <taxon>Spiralia</taxon>
        <taxon>Lophotrochozoa</taxon>
        <taxon>Annelida</taxon>
        <taxon>Polychaeta</taxon>
        <taxon>Sedentaria</taxon>
        <taxon>Canalipalpata</taxon>
        <taxon>Sabellida</taxon>
        <taxon>Siboglinidae</taxon>
        <taxon>Ridgeia</taxon>
    </lineage>
</organism>
<sequence>MYSSEYIAWLVLLVLPAAQGYGSGAPNGMCYSSNMQPMHYLPYDPKPNARNGLAYPQTTDSPYSLTLEDGATTYAPGQTLKVCVTGQPFQGIFMQMRAISEYASVGSFETTLPSNTKLKKCTRDNDSVTHSNTNIKDNPTCFVWKAPDNEERVLRFVATVALTKYTYWVSIKSDVITAAKLTSVDMTSSTIAMFTSAMTSSTVPKLTSDVNHSPAVTYDTTTHFVTSGTTDNTSDVAFNVTDNEGDTNGANSPGVIFITIGVCALLPIIAHVLG</sequence>
<proteinExistence type="predicted"/>
<dbReference type="PROSITE" id="PS51019">
    <property type="entry name" value="REELIN"/>
    <property type="match status" value="1"/>
</dbReference>
<dbReference type="Proteomes" id="UP001209878">
    <property type="component" value="Unassembled WGS sequence"/>
</dbReference>
<dbReference type="CDD" id="cd08544">
    <property type="entry name" value="Reeler"/>
    <property type="match status" value="1"/>
</dbReference>
<evidence type="ECO:0000256" key="1">
    <source>
        <dbReference type="SAM" id="SignalP"/>
    </source>
</evidence>
<dbReference type="InterPro" id="IPR051237">
    <property type="entry name" value="Ferric-chelate_Red/DefProt"/>
</dbReference>
<dbReference type="GO" id="GO:0016020">
    <property type="term" value="C:membrane"/>
    <property type="evidence" value="ECO:0007669"/>
    <property type="project" value="TreeGrafter"/>
</dbReference>
<dbReference type="Pfam" id="PF02014">
    <property type="entry name" value="Reeler"/>
    <property type="match status" value="1"/>
</dbReference>
<evidence type="ECO:0000313" key="4">
    <source>
        <dbReference type="Proteomes" id="UP001209878"/>
    </source>
</evidence>
<comment type="caution">
    <text evidence="3">The sequence shown here is derived from an EMBL/GenBank/DDBJ whole genome shotgun (WGS) entry which is preliminary data.</text>
</comment>
<evidence type="ECO:0000259" key="2">
    <source>
        <dbReference type="PROSITE" id="PS51019"/>
    </source>
</evidence>